<dbReference type="Proteomes" id="UP000077266">
    <property type="component" value="Unassembled WGS sequence"/>
</dbReference>
<dbReference type="InParanoid" id="A0A165FGJ5"/>
<evidence type="ECO:0000313" key="2">
    <source>
        <dbReference type="EMBL" id="KZV88958.1"/>
    </source>
</evidence>
<keyword evidence="3" id="KW-1185">Reference proteome</keyword>
<evidence type="ECO:0008006" key="4">
    <source>
        <dbReference type="Google" id="ProtNLM"/>
    </source>
</evidence>
<dbReference type="Gene3D" id="2.60.110.10">
    <property type="entry name" value="Thaumatin"/>
    <property type="match status" value="1"/>
</dbReference>
<evidence type="ECO:0000313" key="3">
    <source>
        <dbReference type="Proteomes" id="UP000077266"/>
    </source>
</evidence>
<proteinExistence type="predicted"/>
<sequence>MRILNIALFALAFVAPSLAGLVAEAPEHEVEHTLTVNGTEADIELFHEFEKRAHHIKFVNKCSKTIRPAFHAVDGTSRYMKALKKGQSTSTTIAEGKKAWRVFGQTGGCSYPDGNKCTLLECSFENAKFRQCNISRVSGYNVGMSFSWSDKKCKGNSCLKKSCDGAHAFSNPTNGGKSLRQCNTPNVGMTVTFTC</sequence>
<dbReference type="OrthoDB" id="430315at2759"/>
<gene>
    <name evidence="2" type="ORF">EXIGLDRAFT_161362</name>
</gene>
<feature type="chain" id="PRO_5007857697" description="Secreted protein" evidence="1">
    <location>
        <begin position="20"/>
        <end position="195"/>
    </location>
</feature>
<dbReference type="EMBL" id="KV426085">
    <property type="protein sequence ID" value="KZV88958.1"/>
    <property type="molecule type" value="Genomic_DNA"/>
</dbReference>
<reference evidence="2 3" key="1">
    <citation type="journal article" date="2016" name="Mol. Biol. Evol.">
        <title>Comparative Genomics of Early-Diverging Mushroom-Forming Fungi Provides Insights into the Origins of Lignocellulose Decay Capabilities.</title>
        <authorList>
            <person name="Nagy L.G."/>
            <person name="Riley R."/>
            <person name="Tritt A."/>
            <person name="Adam C."/>
            <person name="Daum C."/>
            <person name="Floudas D."/>
            <person name="Sun H."/>
            <person name="Yadav J.S."/>
            <person name="Pangilinan J."/>
            <person name="Larsson K.H."/>
            <person name="Matsuura K."/>
            <person name="Barry K."/>
            <person name="Labutti K."/>
            <person name="Kuo R."/>
            <person name="Ohm R.A."/>
            <person name="Bhattacharya S.S."/>
            <person name="Shirouzu T."/>
            <person name="Yoshinaga Y."/>
            <person name="Martin F.M."/>
            <person name="Grigoriev I.V."/>
            <person name="Hibbett D.S."/>
        </authorList>
    </citation>
    <scope>NUCLEOTIDE SEQUENCE [LARGE SCALE GENOMIC DNA]</scope>
    <source>
        <strain evidence="2 3">HHB12029</strain>
    </source>
</reference>
<protein>
    <recommendedName>
        <fullName evidence="4">Secreted protein</fullName>
    </recommendedName>
</protein>
<feature type="signal peptide" evidence="1">
    <location>
        <begin position="1"/>
        <end position="19"/>
    </location>
</feature>
<dbReference type="AlphaFoldDB" id="A0A165FGJ5"/>
<dbReference type="SUPFAM" id="SSF49870">
    <property type="entry name" value="Osmotin, thaumatin-like protein"/>
    <property type="match status" value="1"/>
</dbReference>
<dbReference type="InterPro" id="IPR037176">
    <property type="entry name" value="Osmotin/thaumatin-like_sf"/>
</dbReference>
<accession>A0A165FGJ5</accession>
<evidence type="ECO:0000256" key="1">
    <source>
        <dbReference type="SAM" id="SignalP"/>
    </source>
</evidence>
<keyword evidence="1" id="KW-0732">Signal</keyword>
<organism evidence="2 3">
    <name type="scientific">Exidia glandulosa HHB12029</name>
    <dbReference type="NCBI Taxonomy" id="1314781"/>
    <lineage>
        <taxon>Eukaryota</taxon>
        <taxon>Fungi</taxon>
        <taxon>Dikarya</taxon>
        <taxon>Basidiomycota</taxon>
        <taxon>Agaricomycotina</taxon>
        <taxon>Agaricomycetes</taxon>
        <taxon>Auriculariales</taxon>
        <taxon>Exidiaceae</taxon>
        <taxon>Exidia</taxon>
    </lineage>
</organism>
<name>A0A165FGJ5_EXIGL</name>